<reference evidence="6" key="2">
    <citation type="submission" date="2015-06" db="UniProtKB">
        <authorList>
            <consortium name="EnsemblPlants"/>
        </authorList>
    </citation>
    <scope>IDENTIFICATION</scope>
</reference>
<reference evidence="6" key="1">
    <citation type="journal article" date="2014" name="Genome Biol.">
        <title>Transcriptome and methylome profiling reveals relics of genome dominance in the mesopolyploid Brassica oleracea.</title>
        <authorList>
            <person name="Parkin I.A."/>
            <person name="Koh C."/>
            <person name="Tang H."/>
            <person name="Robinson S.J."/>
            <person name="Kagale S."/>
            <person name="Clarke W.E."/>
            <person name="Town C.D."/>
            <person name="Nixon J."/>
            <person name="Krishnakumar V."/>
            <person name="Bidwell S.L."/>
            <person name="Denoeud F."/>
            <person name="Belcram H."/>
            <person name="Links M.G."/>
            <person name="Just J."/>
            <person name="Clarke C."/>
            <person name="Bender T."/>
            <person name="Huebert T."/>
            <person name="Mason A.S."/>
            <person name="Pires J.C."/>
            <person name="Barker G."/>
            <person name="Moore J."/>
            <person name="Walley P.G."/>
            <person name="Manoli S."/>
            <person name="Batley J."/>
            <person name="Edwards D."/>
            <person name="Nelson M.N."/>
            <person name="Wang X."/>
            <person name="Paterson A.H."/>
            <person name="King G."/>
            <person name="Bancroft I."/>
            <person name="Chalhoub B."/>
            <person name="Sharpe A.G."/>
        </authorList>
    </citation>
    <scope>NUCLEOTIDE SEQUENCE [LARGE SCALE GENOMIC DNA]</scope>
    <source>
        <strain evidence="6">cv. TO1000</strain>
    </source>
</reference>
<name>A0A0D2ZUE5_BRAOL</name>
<dbReference type="CDD" id="cd00685">
    <property type="entry name" value="Trans_IPPS_HT"/>
    <property type="match status" value="1"/>
</dbReference>
<evidence type="ECO:0000256" key="3">
    <source>
        <dbReference type="ARBA" id="ARBA00022723"/>
    </source>
</evidence>
<proteinExistence type="inferred from homology"/>
<dbReference type="PANTHER" id="PTHR43281:SF20">
    <property type="entry name" value="GERANYLGERANYL PYROPHOSPHATE SYNTHASE 10, MITOCHONDRIAL"/>
    <property type="match status" value="1"/>
</dbReference>
<evidence type="ECO:0000256" key="4">
    <source>
        <dbReference type="ARBA" id="ARBA00022842"/>
    </source>
</evidence>
<keyword evidence="7" id="KW-1185">Reference proteome</keyword>
<protein>
    <recommendedName>
        <fullName evidence="5">HAT C-terminal dimerisation domain-containing protein</fullName>
    </recommendedName>
</protein>
<comment type="similarity">
    <text evidence="2">Belongs to the FPP/GGPP synthase family.</text>
</comment>
<dbReference type="HOGENOM" id="CLU_513266_0_0_1"/>
<dbReference type="AlphaFoldDB" id="A0A0D2ZUE5"/>
<accession>A0A0D2ZUE5</accession>
<evidence type="ECO:0000259" key="5">
    <source>
        <dbReference type="Pfam" id="PF05699"/>
    </source>
</evidence>
<organism evidence="6 7">
    <name type="scientific">Brassica oleracea var. oleracea</name>
    <dbReference type="NCBI Taxonomy" id="109376"/>
    <lineage>
        <taxon>Eukaryota</taxon>
        <taxon>Viridiplantae</taxon>
        <taxon>Streptophyta</taxon>
        <taxon>Embryophyta</taxon>
        <taxon>Tracheophyta</taxon>
        <taxon>Spermatophyta</taxon>
        <taxon>Magnoliopsida</taxon>
        <taxon>eudicotyledons</taxon>
        <taxon>Gunneridae</taxon>
        <taxon>Pentapetalae</taxon>
        <taxon>rosids</taxon>
        <taxon>malvids</taxon>
        <taxon>Brassicales</taxon>
        <taxon>Brassicaceae</taxon>
        <taxon>Brassiceae</taxon>
        <taxon>Brassica</taxon>
    </lineage>
</organism>
<evidence type="ECO:0000256" key="1">
    <source>
        <dbReference type="ARBA" id="ARBA00001946"/>
    </source>
</evidence>
<dbReference type="Pfam" id="PF05699">
    <property type="entry name" value="Dimer_Tnp_hAT"/>
    <property type="match status" value="1"/>
</dbReference>
<evidence type="ECO:0000313" key="7">
    <source>
        <dbReference type="Proteomes" id="UP000032141"/>
    </source>
</evidence>
<dbReference type="STRING" id="109376.A0A0D2ZUE5"/>
<dbReference type="PANTHER" id="PTHR43281">
    <property type="entry name" value="FARNESYL DIPHOSPHATE SYNTHASE"/>
    <property type="match status" value="1"/>
</dbReference>
<comment type="cofactor">
    <cofactor evidence="1">
        <name>Mg(2+)</name>
        <dbReference type="ChEBI" id="CHEBI:18420"/>
    </cofactor>
</comment>
<dbReference type="SUPFAM" id="SSF53098">
    <property type="entry name" value="Ribonuclease H-like"/>
    <property type="match status" value="1"/>
</dbReference>
<dbReference type="PROSITE" id="PS00444">
    <property type="entry name" value="POLYPRENYL_SYNTHASE_2"/>
    <property type="match status" value="1"/>
</dbReference>
<dbReference type="InterPro" id="IPR008906">
    <property type="entry name" value="HATC_C_dom"/>
</dbReference>
<dbReference type="InterPro" id="IPR000092">
    <property type="entry name" value="Polyprenyl_synt"/>
</dbReference>
<dbReference type="eggNOG" id="KOG0776">
    <property type="taxonomic scope" value="Eukaryota"/>
</dbReference>
<dbReference type="GO" id="GO:0046983">
    <property type="term" value="F:protein dimerization activity"/>
    <property type="evidence" value="ECO:0007669"/>
    <property type="project" value="InterPro"/>
</dbReference>
<evidence type="ECO:0000313" key="6">
    <source>
        <dbReference type="EnsemblPlants" id="Bo01246s020.1"/>
    </source>
</evidence>
<dbReference type="GO" id="GO:0046872">
    <property type="term" value="F:metal ion binding"/>
    <property type="evidence" value="ECO:0007669"/>
    <property type="project" value="UniProtKB-KW"/>
</dbReference>
<dbReference type="Pfam" id="PF00348">
    <property type="entry name" value="polyprenyl_synt"/>
    <property type="match status" value="1"/>
</dbReference>
<dbReference type="InterPro" id="IPR033749">
    <property type="entry name" value="Polyprenyl_synt_CS"/>
</dbReference>
<dbReference type="SUPFAM" id="SSF48576">
    <property type="entry name" value="Terpenoid synthases"/>
    <property type="match status" value="1"/>
</dbReference>
<keyword evidence="3" id="KW-0479">Metal-binding</keyword>
<feature type="domain" description="HAT C-terminal dimerisation" evidence="5">
    <location>
        <begin position="229"/>
        <end position="308"/>
    </location>
</feature>
<dbReference type="FunFam" id="1.10.600.10:FF:000001">
    <property type="entry name" value="Geranylgeranyl diphosphate synthase"/>
    <property type="match status" value="1"/>
</dbReference>
<evidence type="ECO:0000256" key="2">
    <source>
        <dbReference type="ARBA" id="ARBA00006706"/>
    </source>
</evidence>
<keyword evidence="4" id="KW-0460">Magnesium</keyword>
<dbReference type="GO" id="GO:0008299">
    <property type="term" value="P:isoprenoid biosynthetic process"/>
    <property type="evidence" value="ECO:0007669"/>
    <property type="project" value="InterPro"/>
</dbReference>
<dbReference type="GO" id="GO:0004311">
    <property type="term" value="F:geranylgeranyl diphosphate synthase activity"/>
    <property type="evidence" value="ECO:0007669"/>
    <property type="project" value="TreeGrafter"/>
</dbReference>
<dbReference type="Gene3D" id="1.10.600.10">
    <property type="entry name" value="Farnesyl Diphosphate Synthase"/>
    <property type="match status" value="1"/>
</dbReference>
<sequence>MAHSCVKAVSFFGIVQRIYTIFSSSTKRWNVLLKHISCFTVKSLSNTRWESRIKSVKAIRYQAPQIRSAFLELYDLCDDAISKSETESLVDALENFEFLLGIVIWHDILFAINMVSKKLQDKTICIDNAMKQVAGVMSYFEKYRNDGFSSSINMAKDLAHEMDIDAIFPKKRRCFRKKQFDEANHEEVIQTSEDEFKVNYFLLVVDMAITSLNDRFEQMRTFENVFDVDLDDFFSELRMLRVSLSDEAMTPIQVLELVKDMGCYPNVDIAYRILLTTPVTVASAERSFSKLKLLKNYLRSSMSQERVIILVKTALLPCMDDDSLRRGKPTNHKVFGEDIAVLTTDALIALAVEKMATSTSLGVSPERVLRAVVEMAKAVRTEGLVAGQAADLSGEGMSLEEDRARLEHLEFIHIHKTAALLEAATVTGAIMGGGSDGEIERLRKYARCVGLMFQVVDDVLDVTKSSDELGKTAGKDLIASKLTYPKVMGVEKSREYADELNREAREHLHAFDSAKVAPLLSLADYIVNRQN</sequence>
<dbReference type="InterPro" id="IPR012337">
    <property type="entry name" value="RNaseH-like_sf"/>
</dbReference>
<dbReference type="InterPro" id="IPR008949">
    <property type="entry name" value="Isoprenoid_synthase_dom_sf"/>
</dbReference>
<dbReference type="EnsemblPlants" id="Bo01246s020.1">
    <property type="protein sequence ID" value="Bo01246s020.1"/>
    <property type="gene ID" value="Bo01246s020"/>
</dbReference>
<dbReference type="GO" id="GO:0005737">
    <property type="term" value="C:cytoplasm"/>
    <property type="evidence" value="ECO:0007669"/>
    <property type="project" value="UniProtKB-ARBA"/>
</dbReference>
<dbReference type="Proteomes" id="UP000032141">
    <property type="component" value="Unassembled WGS sequence"/>
</dbReference>
<dbReference type="Gramene" id="Bo01246s020.1">
    <property type="protein sequence ID" value="Bo01246s020.1"/>
    <property type="gene ID" value="Bo01246s020"/>
</dbReference>